<sequence>MKLLPYSQLPFFNEMMTVLRTNHITSWQANDFWKKIRQDFDVEKTNINYQNVYRFVLRLERGKFLIIDSDKNEMGCTTYSETLKMEEFRELFCPKEDQKISALDNHCQTLRMRVEILTDQIEAIEELKKEIPLFALELNNTCASKRIELKTIKTKLDVLNQIIFKKF</sequence>
<dbReference type="RefSeq" id="WP_252221829.1">
    <property type="nucleotide sequence ID" value="NZ_CP098732.1"/>
</dbReference>
<dbReference type="Proteomes" id="UP001056716">
    <property type="component" value="Chromosome"/>
</dbReference>
<reference evidence="1" key="1">
    <citation type="submission" date="2022-06" db="EMBL/GenBank/DDBJ databases">
        <title>Isolation, identification and characterization of iprodione-degrading strains in Lhasa, Tibet.</title>
        <authorList>
            <person name="Pan H."/>
        </authorList>
    </citation>
    <scope>NUCLEOTIDE SEQUENCE</scope>
    <source>
        <strain evidence="1">Y-23</strain>
    </source>
</reference>
<evidence type="ECO:0000313" key="2">
    <source>
        <dbReference type="Proteomes" id="UP001056716"/>
    </source>
</evidence>
<gene>
    <name evidence="1" type="ORF">M5E07_03150</name>
</gene>
<evidence type="ECO:0000313" key="1">
    <source>
        <dbReference type="EMBL" id="USE83851.1"/>
    </source>
</evidence>
<proteinExistence type="predicted"/>
<keyword evidence="2" id="KW-1185">Reference proteome</keyword>
<dbReference type="KEGG" id="atz:M5E07_03150"/>
<protein>
    <submittedName>
        <fullName evidence="1">Uncharacterized protein</fullName>
    </submittedName>
</protein>
<dbReference type="AlphaFoldDB" id="A0AAE9LT38"/>
<dbReference type="EMBL" id="CP098732">
    <property type="protein sequence ID" value="USE83851.1"/>
    <property type="molecule type" value="Genomic_DNA"/>
</dbReference>
<name>A0AAE9LT38_9GAMM</name>
<organism evidence="1 2">
    <name type="scientific">Acinetobacter tibetensis</name>
    <dbReference type="NCBI Taxonomy" id="2943497"/>
    <lineage>
        <taxon>Bacteria</taxon>
        <taxon>Pseudomonadati</taxon>
        <taxon>Pseudomonadota</taxon>
        <taxon>Gammaproteobacteria</taxon>
        <taxon>Moraxellales</taxon>
        <taxon>Moraxellaceae</taxon>
        <taxon>Acinetobacter</taxon>
    </lineage>
</organism>
<accession>A0AAE9LT38</accession>